<dbReference type="AlphaFoldDB" id="A0A6A6HBP3"/>
<comment type="similarity">
    <text evidence="1">Belongs to the NmrA-type oxidoreductase family.</text>
</comment>
<reference evidence="5" key="1">
    <citation type="journal article" date="2020" name="Stud. Mycol.">
        <title>101 Dothideomycetes genomes: a test case for predicting lifestyles and emergence of pathogens.</title>
        <authorList>
            <person name="Haridas S."/>
            <person name="Albert R."/>
            <person name="Binder M."/>
            <person name="Bloem J."/>
            <person name="Labutti K."/>
            <person name="Salamov A."/>
            <person name="Andreopoulos B."/>
            <person name="Baker S."/>
            <person name="Barry K."/>
            <person name="Bills G."/>
            <person name="Bluhm B."/>
            <person name="Cannon C."/>
            <person name="Castanera R."/>
            <person name="Culley D."/>
            <person name="Daum C."/>
            <person name="Ezra D."/>
            <person name="Gonzalez J."/>
            <person name="Henrissat B."/>
            <person name="Kuo A."/>
            <person name="Liang C."/>
            <person name="Lipzen A."/>
            <person name="Lutzoni F."/>
            <person name="Magnuson J."/>
            <person name="Mondo S."/>
            <person name="Nolan M."/>
            <person name="Ohm R."/>
            <person name="Pangilinan J."/>
            <person name="Park H.-J."/>
            <person name="Ramirez L."/>
            <person name="Alfaro M."/>
            <person name="Sun H."/>
            <person name="Tritt A."/>
            <person name="Yoshinaga Y."/>
            <person name="Zwiers L.-H."/>
            <person name="Turgeon B."/>
            <person name="Goodwin S."/>
            <person name="Spatafora J."/>
            <person name="Crous P."/>
            <person name="Grigoriev I."/>
        </authorList>
    </citation>
    <scope>NUCLEOTIDE SEQUENCE</scope>
    <source>
        <strain evidence="5">Tuck. ex Michener</strain>
    </source>
</reference>
<evidence type="ECO:0000256" key="3">
    <source>
        <dbReference type="ARBA" id="ARBA00023002"/>
    </source>
</evidence>
<protein>
    <submittedName>
        <fullName evidence="5">NAD(P)-binding protein</fullName>
    </submittedName>
</protein>
<keyword evidence="2" id="KW-0521">NADP</keyword>
<dbReference type="EMBL" id="ML991790">
    <property type="protein sequence ID" value="KAF2235546.1"/>
    <property type="molecule type" value="Genomic_DNA"/>
</dbReference>
<gene>
    <name evidence="5" type="ORF">EV356DRAFT_500040</name>
</gene>
<dbReference type="GO" id="GO:0016491">
    <property type="term" value="F:oxidoreductase activity"/>
    <property type="evidence" value="ECO:0007669"/>
    <property type="project" value="UniProtKB-KW"/>
</dbReference>
<dbReference type="Proteomes" id="UP000800092">
    <property type="component" value="Unassembled WGS sequence"/>
</dbReference>
<proteinExistence type="inferred from homology"/>
<dbReference type="InterPro" id="IPR051164">
    <property type="entry name" value="NmrA-like_oxidored"/>
</dbReference>
<evidence type="ECO:0000256" key="1">
    <source>
        <dbReference type="ARBA" id="ARBA00006328"/>
    </source>
</evidence>
<evidence type="ECO:0000313" key="6">
    <source>
        <dbReference type="Proteomes" id="UP000800092"/>
    </source>
</evidence>
<dbReference type="SUPFAM" id="SSF51735">
    <property type="entry name" value="NAD(P)-binding Rossmann-fold domains"/>
    <property type="match status" value="1"/>
</dbReference>
<keyword evidence="3" id="KW-0560">Oxidoreductase</keyword>
<accession>A0A6A6HBP3</accession>
<dbReference type="OrthoDB" id="419598at2759"/>
<dbReference type="Gene3D" id="3.40.50.720">
    <property type="entry name" value="NAD(P)-binding Rossmann-like Domain"/>
    <property type="match status" value="1"/>
</dbReference>
<dbReference type="PANTHER" id="PTHR42748:SF30">
    <property type="entry name" value="NMRA-LIKE DOMAIN-CONTAINING PROTEIN"/>
    <property type="match status" value="1"/>
</dbReference>
<dbReference type="Pfam" id="PF05368">
    <property type="entry name" value="NmrA"/>
    <property type="match status" value="1"/>
</dbReference>
<evidence type="ECO:0000313" key="5">
    <source>
        <dbReference type="EMBL" id="KAF2235546.1"/>
    </source>
</evidence>
<dbReference type="InterPro" id="IPR036291">
    <property type="entry name" value="NAD(P)-bd_dom_sf"/>
</dbReference>
<keyword evidence="6" id="KW-1185">Reference proteome</keyword>
<dbReference type="Gene3D" id="3.90.25.10">
    <property type="entry name" value="UDP-galactose 4-epimerase, domain 1"/>
    <property type="match status" value="1"/>
</dbReference>
<feature type="domain" description="NmrA-like" evidence="4">
    <location>
        <begin position="5"/>
        <end position="250"/>
    </location>
</feature>
<sequence>MTARSILVTRATGTQGIAVCRHLRQKGFIVHGLARNISDERTAPLKGLDIEFFQGTEEDRDAVDRAVAGCAGVFLNTMPNMRESGSEARQSKTVLETAKAAGVEQVVNSTSIGVGRLDTIRSDLKTSLPTQVIQGKVEVEAAVRDAGIETWTILRSGYFMNNFLWPLGNVMFPELASERKFISSYAPDTPLALIDPDDIGAFTAAAFEDPSRFAGEVFELVGEKLPTEQAIEKLSAAVGMPIEAVYRTAEESEALAQSNPMVASQLMTLPIHKLADMTRAKSFGITMHTFDEFLTREKDSVRATFALEHGDAIKLF</sequence>
<organism evidence="5 6">
    <name type="scientific">Viridothelium virens</name>
    <name type="common">Speckled blister lichen</name>
    <name type="synonym">Trypethelium virens</name>
    <dbReference type="NCBI Taxonomy" id="1048519"/>
    <lineage>
        <taxon>Eukaryota</taxon>
        <taxon>Fungi</taxon>
        <taxon>Dikarya</taxon>
        <taxon>Ascomycota</taxon>
        <taxon>Pezizomycotina</taxon>
        <taxon>Dothideomycetes</taxon>
        <taxon>Dothideomycetes incertae sedis</taxon>
        <taxon>Trypetheliales</taxon>
        <taxon>Trypetheliaceae</taxon>
        <taxon>Viridothelium</taxon>
    </lineage>
</organism>
<evidence type="ECO:0000259" key="4">
    <source>
        <dbReference type="Pfam" id="PF05368"/>
    </source>
</evidence>
<evidence type="ECO:0000256" key="2">
    <source>
        <dbReference type="ARBA" id="ARBA00022857"/>
    </source>
</evidence>
<dbReference type="GO" id="GO:0005634">
    <property type="term" value="C:nucleus"/>
    <property type="evidence" value="ECO:0007669"/>
    <property type="project" value="TreeGrafter"/>
</dbReference>
<dbReference type="PANTHER" id="PTHR42748">
    <property type="entry name" value="NITROGEN METABOLITE REPRESSION PROTEIN NMRA FAMILY MEMBER"/>
    <property type="match status" value="1"/>
</dbReference>
<name>A0A6A6HBP3_VIRVR</name>
<dbReference type="InterPro" id="IPR008030">
    <property type="entry name" value="NmrA-like"/>
</dbReference>